<protein>
    <submittedName>
        <fullName evidence="1">Uncharacterized protein</fullName>
    </submittedName>
</protein>
<dbReference type="KEGG" id="vg:18504161"/>
<reference evidence="1 2" key="1">
    <citation type="journal article" date="2013" name="Genome Announc.">
        <title>Complete Genome of Acinetobacter baumannii N4-Like Podophage Presley.</title>
        <authorList>
            <person name="Farmer N.G."/>
            <person name="Wood T.L."/>
            <person name="Chamakura K.R."/>
            <person name="Kuty Everett G.F."/>
        </authorList>
    </citation>
    <scope>NUCLEOTIDE SEQUENCE [LARGE SCALE GENOMIC DNA]</scope>
</reference>
<evidence type="ECO:0000313" key="1">
    <source>
        <dbReference type="EMBL" id="AGY48090.1"/>
    </source>
</evidence>
<sequence length="121" mass="13777">MSKVQIVLLKFFRNIDTDIYAFASSLGIHLTDCRGQIRGSKTRYQLFFIIIDGSIKAYLTPLDKDPKDYLNEGRQYTFTEPVVLPGSRRSLDNFPAKLTLLGIQVNWSHGKNNITRASYSS</sequence>
<name>U5PVS3_9CAUD</name>
<accession>U5PVS3</accession>
<gene>
    <name evidence="1" type="ORF">Presley_23</name>
</gene>
<keyword evidence="2" id="KW-1185">Reference proteome</keyword>
<evidence type="ECO:0000313" key="2">
    <source>
        <dbReference type="Proteomes" id="UP000017656"/>
    </source>
</evidence>
<dbReference type="Proteomes" id="UP000017656">
    <property type="component" value="Segment"/>
</dbReference>
<proteinExistence type="predicted"/>
<dbReference type="RefSeq" id="YP_009007591.1">
    <property type="nucleotide sequence ID" value="NC_023581.1"/>
</dbReference>
<dbReference type="EMBL" id="KF669658">
    <property type="protein sequence ID" value="AGY48090.1"/>
    <property type="molecule type" value="Genomic_DNA"/>
</dbReference>
<organism evidence="1 2">
    <name type="scientific">Acinetobacter phage Presley</name>
    <dbReference type="NCBI Taxonomy" id="1406780"/>
    <lineage>
        <taxon>Viruses</taxon>
        <taxon>Duplodnaviria</taxon>
        <taxon>Heunggongvirae</taxon>
        <taxon>Uroviricota</taxon>
        <taxon>Caudoviricetes</taxon>
        <taxon>Schitoviridae</taxon>
        <taxon>Presleyvirus</taxon>
        <taxon>Presleyvirus presley</taxon>
    </lineage>
</organism>
<dbReference type="GeneID" id="18504161"/>